<dbReference type="InterPro" id="IPR036013">
    <property type="entry name" value="Band_7/SPFH_dom_sf"/>
</dbReference>
<sequence length="689" mass="76409">MTGSLIGSIILWLIVAIIAIVVVVYLLNWLYHRSTKEVAFVRTGLGGEKVVINGGALVLPIVHEVTPVNLNVVRIPITRTKEQAVITRDRMRVDIEAEFFVRVVQKKDAVAAAASTLGRRTLDADGLSGLLSGKFIGALRSVAAERTLDEMHEKRGDFVATVEERAASALAQNGLELESVAITDLDQTHLEFFDPSNRFDAEGLTQLIETIEARRKLRNDIEQSSMLAIRARNLEAERETLKLEQESEDARLAQQRAIEALRAQQRAEILRTQVSNESEAEKARIASQQETRSFEIERRRALEEAEIKAHEEIERARIAQERALRHEQIQQRHDIESAEITANEDVERARILSQRQLREAQIIAEEETETREIARGKQLDTARIAAQKDTDTARIALDQVLDKARIERDRQLRAQQIAQRQSIEEAEIAAREEVERSRIASDRGLEEARIIQQRDLRRLDVEREMAIELAEIAGRIEVLKKSAEEAASQTETEGAKAKAIAAAEKVTTVRETEIAERLAAVDRLIAAKDADTARIAAEADKLTAAVAAEAQRLRNEAENILSEDARAGRLREKMIDRLEGIVRESVRPMEKIEGIKILHVDGLTGGSGGGSRSPTDEVIESALRYRAQAPLIDEMMKEIGIENAGVSKMGDIFRSAKDAASLAKDVANKGGSNSGTGKEVAAPKKSEDS</sequence>
<dbReference type="RefSeq" id="WP_169623958.1">
    <property type="nucleotide sequence ID" value="NZ_JABBNT010000001.1"/>
</dbReference>
<evidence type="ECO:0000313" key="9">
    <source>
        <dbReference type="EMBL" id="NMM43699.1"/>
    </source>
</evidence>
<keyword evidence="4" id="KW-1003">Cell membrane</keyword>
<evidence type="ECO:0000256" key="7">
    <source>
        <dbReference type="SAM" id="Phobius"/>
    </source>
</evidence>
<keyword evidence="7" id="KW-1133">Transmembrane helix</keyword>
<dbReference type="Pfam" id="PF15975">
    <property type="entry name" value="Flot"/>
    <property type="match status" value="1"/>
</dbReference>
<feature type="domain" description="Band 7" evidence="8">
    <location>
        <begin position="28"/>
        <end position="197"/>
    </location>
</feature>
<dbReference type="SMART" id="SM00244">
    <property type="entry name" value="PHB"/>
    <property type="match status" value="1"/>
</dbReference>
<evidence type="ECO:0000256" key="4">
    <source>
        <dbReference type="ARBA" id="ARBA00022475"/>
    </source>
</evidence>
<dbReference type="PANTHER" id="PTHR13806:SF31">
    <property type="entry name" value="FLOTILLIN-LIKE PROTEIN 1-RELATED"/>
    <property type="match status" value="1"/>
</dbReference>
<comment type="subcellular location">
    <subcellularLocation>
        <location evidence="2">Cell membrane</location>
    </subcellularLocation>
    <subcellularLocation>
        <location evidence="1">Membrane</location>
        <topology evidence="1">Single-pass membrane protein</topology>
    </subcellularLocation>
</comment>
<name>A0A7Y0DY03_9PROT</name>
<evidence type="ECO:0000313" key="10">
    <source>
        <dbReference type="Proteomes" id="UP000539372"/>
    </source>
</evidence>
<dbReference type="GO" id="GO:0005886">
    <property type="term" value="C:plasma membrane"/>
    <property type="evidence" value="ECO:0007669"/>
    <property type="project" value="UniProtKB-SubCell"/>
</dbReference>
<keyword evidence="7" id="KW-0812">Transmembrane</keyword>
<dbReference type="SUPFAM" id="SSF117892">
    <property type="entry name" value="Band 7/SPFH domain"/>
    <property type="match status" value="1"/>
</dbReference>
<dbReference type="InterPro" id="IPR001107">
    <property type="entry name" value="Band_7"/>
</dbReference>
<feature type="region of interest" description="Disordered" evidence="6">
    <location>
        <begin position="666"/>
        <end position="689"/>
    </location>
</feature>
<dbReference type="AlphaFoldDB" id="A0A7Y0DY03"/>
<proteinExistence type="inferred from homology"/>
<protein>
    <recommendedName>
        <fullName evidence="8">Band 7 domain-containing protein</fullName>
    </recommendedName>
</protein>
<evidence type="ECO:0000256" key="2">
    <source>
        <dbReference type="ARBA" id="ARBA00004236"/>
    </source>
</evidence>
<comment type="caution">
    <text evidence="9">The sequence shown here is derived from an EMBL/GenBank/DDBJ whole genome shotgun (WGS) entry which is preliminary data.</text>
</comment>
<evidence type="ECO:0000256" key="6">
    <source>
        <dbReference type="SAM" id="MobiDB-lite"/>
    </source>
</evidence>
<feature type="transmembrane region" description="Helical" evidence="7">
    <location>
        <begin position="6"/>
        <end position="27"/>
    </location>
</feature>
<gene>
    <name evidence="9" type="ORF">HH303_04365</name>
</gene>
<comment type="similarity">
    <text evidence="3">Belongs to the band 7/mec-2 family. Flotillin subfamily.</text>
</comment>
<keyword evidence="5 7" id="KW-0472">Membrane</keyword>
<dbReference type="PANTHER" id="PTHR13806">
    <property type="entry name" value="FLOTILLIN-RELATED"/>
    <property type="match status" value="1"/>
</dbReference>
<evidence type="ECO:0000259" key="8">
    <source>
        <dbReference type="SMART" id="SM00244"/>
    </source>
</evidence>
<dbReference type="Gene3D" id="3.30.479.30">
    <property type="entry name" value="Band 7 domain"/>
    <property type="match status" value="1"/>
</dbReference>
<organism evidence="9 10">
    <name type="scientific">Pacificispira spongiicola</name>
    <dbReference type="NCBI Taxonomy" id="2729598"/>
    <lineage>
        <taxon>Bacteria</taxon>
        <taxon>Pseudomonadati</taxon>
        <taxon>Pseudomonadota</taxon>
        <taxon>Alphaproteobacteria</taxon>
        <taxon>Rhodospirillales</taxon>
        <taxon>Rhodospirillaceae</taxon>
        <taxon>Pacificispira</taxon>
    </lineage>
</organism>
<dbReference type="EMBL" id="JABBNT010000001">
    <property type="protein sequence ID" value="NMM43699.1"/>
    <property type="molecule type" value="Genomic_DNA"/>
</dbReference>
<dbReference type="Proteomes" id="UP000539372">
    <property type="component" value="Unassembled WGS sequence"/>
</dbReference>
<evidence type="ECO:0000256" key="1">
    <source>
        <dbReference type="ARBA" id="ARBA00004167"/>
    </source>
</evidence>
<keyword evidence="10" id="KW-1185">Reference proteome</keyword>
<evidence type="ECO:0000256" key="3">
    <source>
        <dbReference type="ARBA" id="ARBA00007161"/>
    </source>
</evidence>
<dbReference type="InterPro" id="IPR027705">
    <property type="entry name" value="Flotillin_fam"/>
</dbReference>
<dbReference type="InterPro" id="IPR031905">
    <property type="entry name" value="Flotillin_C"/>
</dbReference>
<dbReference type="Pfam" id="PF01145">
    <property type="entry name" value="Band_7"/>
    <property type="match status" value="1"/>
</dbReference>
<accession>A0A7Y0DY03</accession>
<evidence type="ECO:0000256" key="5">
    <source>
        <dbReference type="ARBA" id="ARBA00023136"/>
    </source>
</evidence>
<reference evidence="9 10" key="1">
    <citation type="submission" date="2020-04" db="EMBL/GenBank/DDBJ databases">
        <title>Rhodospirillaceae bacterium KN72 isolated from deep sea.</title>
        <authorList>
            <person name="Zhang D.-C."/>
        </authorList>
    </citation>
    <scope>NUCLEOTIDE SEQUENCE [LARGE SCALE GENOMIC DNA]</scope>
    <source>
        <strain evidence="9 10">KN72</strain>
    </source>
</reference>
<dbReference type="CDD" id="cd03399">
    <property type="entry name" value="SPFH_flotillin"/>
    <property type="match status" value="1"/>
</dbReference>